<dbReference type="EMBL" id="JARQWQ010000017">
    <property type="protein sequence ID" value="KAK2566408.1"/>
    <property type="molecule type" value="Genomic_DNA"/>
</dbReference>
<evidence type="ECO:0000313" key="2">
    <source>
        <dbReference type="Proteomes" id="UP001249851"/>
    </source>
</evidence>
<sequence>DVVTLSSADLIHYNRGLYNLVIFRDLQKAFDTRIGSKHASPLFYLPLFNDLLNCFKHTTPRIFADDTSLTACGKSIDEIEFQTWKALDCG</sequence>
<accession>A0AAD9QS77</accession>
<gene>
    <name evidence="1" type="ORF">P5673_009918</name>
</gene>
<evidence type="ECO:0000313" key="1">
    <source>
        <dbReference type="EMBL" id="KAK2566408.1"/>
    </source>
</evidence>
<feature type="non-terminal residue" evidence="1">
    <location>
        <position position="1"/>
    </location>
</feature>
<organism evidence="1 2">
    <name type="scientific">Acropora cervicornis</name>
    <name type="common">Staghorn coral</name>
    <dbReference type="NCBI Taxonomy" id="6130"/>
    <lineage>
        <taxon>Eukaryota</taxon>
        <taxon>Metazoa</taxon>
        <taxon>Cnidaria</taxon>
        <taxon>Anthozoa</taxon>
        <taxon>Hexacorallia</taxon>
        <taxon>Scleractinia</taxon>
        <taxon>Astrocoeniina</taxon>
        <taxon>Acroporidae</taxon>
        <taxon>Acropora</taxon>
    </lineage>
</organism>
<protein>
    <recommendedName>
        <fullName evidence="3">Reverse transcriptase domain-containing protein</fullName>
    </recommendedName>
</protein>
<dbReference type="AlphaFoldDB" id="A0AAD9QS77"/>
<reference evidence="1" key="1">
    <citation type="journal article" date="2023" name="G3 (Bethesda)">
        <title>Whole genome assembly and annotation of the endangered Caribbean coral Acropora cervicornis.</title>
        <authorList>
            <person name="Selwyn J.D."/>
            <person name="Vollmer S.V."/>
        </authorList>
    </citation>
    <scope>NUCLEOTIDE SEQUENCE</scope>
    <source>
        <strain evidence="1">K2</strain>
    </source>
</reference>
<reference evidence="1" key="2">
    <citation type="journal article" date="2023" name="Science">
        <title>Genomic signatures of disease resistance in endangered staghorn corals.</title>
        <authorList>
            <person name="Vollmer S.V."/>
            <person name="Selwyn J.D."/>
            <person name="Despard B.A."/>
            <person name="Roesel C.L."/>
        </authorList>
    </citation>
    <scope>NUCLEOTIDE SEQUENCE</scope>
    <source>
        <strain evidence="1">K2</strain>
    </source>
</reference>
<comment type="caution">
    <text evidence="1">The sequence shown here is derived from an EMBL/GenBank/DDBJ whole genome shotgun (WGS) entry which is preliminary data.</text>
</comment>
<evidence type="ECO:0008006" key="3">
    <source>
        <dbReference type="Google" id="ProtNLM"/>
    </source>
</evidence>
<keyword evidence="2" id="KW-1185">Reference proteome</keyword>
<proteinExistence type="predicted"/>
<name>A0AAD9QS77_ACRCE</name>
<dbReference type="Proteomes" id="UP001249851">
    <property type="component" value="Unassembled WGS sequence"/>
</dbReference>